<sequence length="120" mass="13456">MSAPPYLTQSSTTSSQKRNDWMNSSVGIAFAPHVIIVGIGKKENLYLYGLLNETWEVNLPVQELSPEFPEPALGINHTKDGMQKKDWLSLVVVHSDSWLLAVAFYLGSHFGFYCSLVYSF</sequence>
<keyword evidence="1" id="KW-0479">Metal-binding</keyword>
<comment type="caution">
    <text evidence="4">The sequence shown here is derived from an EMBL/GenBank/DDBJ whole genome shotgun (WGS) entry which is preliminary data.</text>
</comment>
<dbReference type="EMBL" id="JAEACU010000006">
    <property type="protein sequence ID" value="KAH7524740.1"/>
    <property type="molecule type" value="Genomic_DNA"/>
</dbReference>
<proteinExistence type="inferred from homology"/>
<comment type="function">
    <text evidence="1">Histone-binding component that specifically recognizes H3 tails trimethylated on 'Lys-4' (H3K4me3), which mark transcription start sites of virtually all active genes.</text>
</comment>
<keyword evidence="2" id="KW-0472">Membrane</keyword>
<feature type="transmembrane region" description="Helical" evidence="2">
    <location>
        <begin position="98"/>
        <end position="118"/>
    </location>
</feature>
<feature type="domain" description="Alfin N-terminal" evidence="3">
    <location>
        <begin position="41"/>
        <end position="110"/>
    </location>
</feature>
<name>A0A978VA05_ZIZJJ</name>
<evidence type="ECO:0000256" key="1">
    <source>
        <dbReference type="RuleBase" id="RU369089"/>
    </source>
</evidence>
<protein>
    <recommendedName>
        <fullName evidence="1">PHD finger protein ALFIN-LIKE</fullName>
    </recommendedName>
</protein>
<keyword evidence="2" id="KW-1133">Transmembrane helix</keyword>
<evidence type="ECO:0000313" key="5">
    <source>
        <dbReference type="Proteomes" id="UP000813462"/>
    </source>
</evidence>
<reference evidence="4" key="1">
    <citation type="journal article" date="2021" name="Front. Plant Sci.">
        <title>Chromosome-Scale Genome Assembly for Chinese Sour Jujube and Insights Into Its Genome Evolution and Domestication Signature.</title>
        <authorList>
            <person name="Shen L.-Y."/>
            <person name="Luo H."/>
            <person name="Wang X.-L."/>
            <person name="Wang X.-M."/>
            <person name="Qiu X.-J."/>
            <person name="Liu H."/>
            <person name="Zhou S.-S."/>
            <person name="Jia K.-H."/>
            <person name="Nie S."/>
            <person name="Bao Y.-T."/>
            <person name="Zhang R.-G."/>
            <person name="Yun Q.-Z."/>
            <person name="Chai Y.-H."/>
            <person name="Lu J.-Y."/>
            <person name="Li Y."/>
            <person name="Zhao S.-W."/>
            <person name="Mao J.-F."/>
            <person name="Jia S.-G."/>
            <person name="Mao Y.-M."/>
        </authorList>
    </citation>
    <scope>NUCLEOTIDE SEQUENCE</scope>
    <source>
        <strain evidence="4">AT0</strain>
        <tissue evidence="4">Leaf</tissue>
    </source>
</reference>
<comment type="similarity">
    <text evidence="1">Belongs to the Alfin family.</text>
</comment>
<dbReference type="GO" id="GO:0042393">
    <property type="term" value="F:histone binding"/>
    <property type="evidence" value="ECO:0007669"/>
    <property type="project" value="UniProtKB-UniRule"/>
</dbReference>
<dbReference type="Proteomes" id="UP000813462">
    <property type="component" value="Unassembled WGS sequence"/>
</dbReference>
<dbReference type="GO" id="GO:0003712">
    <property type="term" value="F:transcription coregulator activity"/>
    <property type="evidence" value="ECO:0007669"/>
    <property type="project" value="TreeGrafter"/>
</dbReference>
<dbReference type="InterPro" id="IPR021998">
    <property type="entry name" value="Alfin_N"/>
</dbReference>
<keyword evidence="1" id="KW-0156">Chromatin regulator</keyword>
<evidence type="ECO:0000313" key="4">
    <source>
        <dbReference type="EMBL" id="KAH7524740.1"/>
    </source>
</evidence>
<keyword evidence="2" id="KW-0812">Transmembrane</keyword>
<keyword evidence="1" id="KW-0805">Transcription regulation</keyword>
<dbReference type="PANTHER" id="PTHR12321">
    <property type="entry name" value="CPG BINDING PROTEIN"/>
    <property type="match status" value="1"/>
</dbReference>
<evidence type="ECO:0000259" key="3">
    <source>
        <dbReference type="Pfam" id="PF12165"/>
    </source>
</evidence>
<dbReference type="Pfam" id="PF12165">
    <property type="entry name" value="Alfin"/>
    <property type="match status" value="1"/>
</dbReference>
<keyword evidence="1" id="KW-0862">Zinc</keyword>
<dbReference type="InterPro" id="IPR045104">
    <property type="entry name" value="Alfin"/>
</dbReference>
<comment type="subunit">
    <text evidence="1">Interacts with H3K4me3 and to a lesser extent with H3K4me2.</text>
</comment>
<comment type="domain">
    <text evidence="1">The PHD-type zinc finger mediates the binding to H3K4me3.</text>
</comment>
<gene>
    <name evidence="4" type="ORF">FEM48_Zijuj06G0151500</name>
</gene>
<organism evidence="4 5">
    <name type="scientific">Ziziphus jujuba var. spinosa</name>
    <dbReference type="NCBI Taxonomy" id="714518"/>
    <lineage>
        <taxon>Eukaryota</taxon>
        <taxon>Viridiplantae</taxon>
        <taxon>Streptophyta</taxon>
        <taxon>Embryophyta</taxon>
        <taxon>Tracheophyta</taxon>
        <taxon>Spermatophyta</taxon>
        <taxon>Magnoliopsida</taxon>
        <taxon>eudicotyledons</taxon>
        <taxon>Gunneridae</taxon>
        <taxon>Pentapetalae</taxon>
        <taxon>rosids</taxon>
        <taxon>fabids</taxon>
        <taxon>Rosales</taxon>
        <taxon>Rhamnaceae</taxon>
        <taxon>Paliureae</taxon>
        <taxon>Ziziphus</taxon>
    </lineage>
</organism>
<keyword evidence="1" id="KW-0539">Nucleus</keyword>
<dbReference type="GO" id="GO:0008270">
    <property type="term" value="F:zinc ion binding"/>
    <property type="evidence" value="ECO:0007669"/>
    <property type="project" value="UniProtKB-KW"/>
</dbReference>
<evidence type="ECO:0000256" key="2">
    <source>
        <dbReference type="SAM" id="Phobius"/>
    </source>
</evidence>
<dbReference type="GO" id="GO:0000976">
    <property type="term" value="F:transcription cis-regulatory region binding"/>
    <property type="evidence" value="ECO:0007669"/>
    <property type="project" value="TreeGrafter"/>
</dbReference>
<dbReference type="GO" id="GO:0006355">
    <property type="term" value="P:regulation of DNA-templated transcription"/>
    <property type="evidence" value="ECO:0007669"/>
    <property type="project" value="UniProtKB-UniRule"/>
</dbReference>
<feature type="transmembrane region" description="Helical" evidence="2">
    <location>
        <begin position="21"/>
        <end position="40"/>
    </location>
</feature>
<accession>A0A978VA05</accession>
<keyword evidence="1" id="KW-0804">Transcription</keyword>
<comment type="subcellular location">
    <subcellularLocation>
        <location evidence="1">Nucleus</location>
    </subcellularLocation>
</comment>
<keyword evidence="1" id="KW-0863">Zinc-finger</keyword>
<dbReference type="PANTHER" id="PTHR12321:SF60">
    <property type="entry name" value="PHD FINGER PROTEIN ALFIN-LIKE 6"/>
    <property type="match status" value="1"/>
</dbReference>
<dbReference type="GO" id="GO:0006325">
    <property type="term" value="P:chromatin organization"/>
    <property type="evidence" value="ECO:0007669"/>
    <property type="project" value="UniProtKB-UniRule"/>
</dbReference>
<dbReference type="AlphaFoldDB" id="A0A978VA05"/>
<dbReference type="GO" id="GO:0005634">
    <property type="term" value="C:nucleus"/>
    <property type="evidence" value="ECO:0007669"/>
    <property type="project" value="UniProtKB-SubCell"/>
</dbReference>